<dbReference type="GO" id="GO:0001522">
    <property type="term" value="P:pseudouridine synthesis"/>
    <property type="evidence" value="ECO:0007669"/>
    <property type="project" value="InterPro"/>
</dbReference>
<evidence type="ECO:0000259" key="6">
    <source>
        <dbReference type="Pfam" id="PF00849"/>
    </source>
</evidence>
<reference evidence="7 8" key="1">
    <citation type="journal article" date="2012" name="PLoS ONE">
        <title>Complete Genome and Transcriptomes of Streptococcus parasanguinis FW213: Phylogenic Relations and Potential Virulence Mechanisms.</title>
        <authorList>
            <person name="Geng J."/>
            <person name="Chiu C.H."/>
            <person name="Tang P."/>
            <person name="Chen Y."/>
            <person name="Shieh H.R."/>
            <person name="Hu S."/>
            <person name="Chen Y.Y."/>
        </authorList>
    </citation>
    <scope>NUCLEOTIDE SEQUENCE [LARGE SCALE GENOMIC DNA]</scope>
    <source>
        <strain evidence="7 8">FW213</strain>
    </source>
</reference>
<keyword evidence="2 4" id="KW-0694">RNA-binding</keyword>
<evidence type="ECO:0000313" key="8">
    <source>
        <dbReference type="Proteomes" id="UP000002865"/>
    </source>
</evidence>
<dbReference type="GO" id="GO:0009982">
    <property type="term" value="F:pseudouridine synthase activity"/>
    <property type="evidence" value="ECO:0007669"/>
    <property type="project" value="InterPro"/>
</dbReference>
<evidence type="ECO:0000256" key="5">
    <source>
        <dbReference type="RuleBase" id="RU003887"/>
    </source>
</evidence>
<dbReference type="NCBIfam" id="TIGR00093">
    <property type="entry name" value="pseudouridine synthase"/>
    <property type="match status" value="1"/>
</dbReference>
<dbReference type="AlphaFoldDB" id="I1ZKL5"/>
<dbReference type="InterPro" id="IPR018496">
    <property type="entry name" value="PsdUridine_synth_RsuA/RluB_CS"/>
</dbReference>
<dbReference type="InterPro" id="IPR050343">
    <property type="entry name" value="RsuA_PseudoU_synthase"/>
</dbReference>
<evidence type="ECO:0000256" key="2">
    <source>
        <dbReference type="ARBA" id="ARBA00022884"/>
    </source>
</evidence>
<dbReference type="SUPFAM" id="SSF55174">
    <property type="entry name" value="Alpha-L RNA-binding motif"/>
    <property type="match status" value="1"/>
</dbReference>
<dbReference type="GO" id="GO:0140098">
    <property type="term" value="F:catalytic activity, acting on RNA"/>
    <property type="evidence" value="ECO:0007669"/>
    <property type="project" value="UniProtKB-ARBA"/>
</dbReference>
<keyword evidence="3 5" id="KW-0413">Isomerase</keyword>
<name>I1ZKL5_STRPA</name>
<dbReference type="HOGENOM" id="CLU_024979_1_2_9"/>
<dbReference type="InterPro" id="IPR042092">
    <property type="entry name" value="PsdUridine_s_RsuA/RluB/E/F_cat"/>
</dbReference>
<organism evidence="7 8">
    <name type="scientific">Streptococcus parasanguinis FW213</name>
    <dbReference type="NCBI Taxonomy" id="1114965"/>
    <lineage>
        <taxon>Bacteria</taxon>
        <taxon>Bacillati</taxon>
        <taxon>Bacillota</taxon>
        <taxon>Bacilli</taxon>
        <taxon>Lactobacillales</taxon>
        <taxon>Streptococcaceae</taxon>
        <taxon>Streptococcus</taxon>
    </lineage>
</organism>
<dbReference type="PANTHER" id="PTHR47683:SF4">
    <property type="entry name" value="PSEUDOURIDINE SYNTHASE"/>
    <property type="match status" value="1"/>
</dbReference>
<dbReference type="PATRIC" id="fig|1114965.3.peg.562"/>
<dbReference type="InterPro" id="IPR036986">
    <property type="entry name" value="S4_RNA-bd_sf"/>
</dbReference>
<dbReference type="GO" id="GO:0006364">
    <property type="term" value="P:rRNA processing"/>
    <property type="evidence" value="ECO:0007669"/>
    <property type="project" value="UniProtKB-ARBA"/>
</dbReference>
<dbReference type="GO" id="GO:0003723">
    <property type="term" value="F:RNA binding"/>
    <property type="evidence" value="ECO:0007669"/>
    <property type="project" value="UniProtKB-KW"/>
</dbReference>
<comment type="similarity">
    <text evidence="1 5">Belongs to the pseudouridine synthase RsuA family.</text>
</comment>
<evidence type="ECO:0000256" key="4">
    <source>
        <dbReference type="PROSITE-ProRule" id="PRU00182"/>
    </source>
</evidence>
<dbReference type="EC" id="5.4.99.-" evidence="5"/>
<dbReference type="InterPro" id="IPR020094">
    <property type="entry name" value="TruA/RsuA/RluB/E/F_N"/>
</dbReference>
<sequence length="271" mass="30977">MFSSSFLFSDSISFSFHDTLMIRISEKEAPMRLDQLMADHQYARKDIKQLLARRQILVDHLPAQKLSQNIDPGLQQIQIGERIIQEPRHHYYMLHKPIGAVTAKRDAHHPTVIDLVDPQQEYPDLYPLGRLDRDTSGLLLITDNGPLGFQLLHPQYHVEKVYEVEVNGPLYAAHIEQFLNGISFTDGPICKPASLTILESHPSYSKAQVRISEGKYHQVKKMFLAIGVKVITLKRLSFGPFTLDSQLAPGESRPLNEVELTWVKDFLEKTR</sequence>
<dbReference type="FunFam" id="3.30.70.1560:FF:000001">
    <property type="entry name" value="Pseudouridine synthase"/>
    <property type="match status" value="1"/>
</dbReference>
<dbReference type="eggNOG" id="COG1187">
    <property type="taxonomic scope" value="Bacteria"/>
</dbReference>
<evidence type="ECO:0000256" key="3">
    <source>
        <dbReference type="ARBA" id="ARBA00023235"/>
    </source>
</evidence>
<dbReference type="Gene3D" id="3.10.290.10">
    <property type="entry name" value="RNA-binding S4 domain"/>
    <property type="match status" value="1"/>
</dbReference>
<proteinExistence type="inferred from homology"/>
<dbReference type="SUPFAM" id="SSF55120">
    <property type="entry name" value="Pseudouridine synthase"/>
    <property type="match status" value="1"/>
</dbReference>
<feature type="domain" description="Pseudouridine synthase RsuA/RluA-like" evidence="6">
    <location>
        <begin position="90"/>
        <end position="224"/>
    </location>
</feature>
<dbReference type="Proteomes" id="UP000002865">
    <property type="component" value="Chromosome"/>
</dbReference>
<dbReference type="PROSITE" id="PS01149">
    <property type="entry name" value="PSI_RSU"/>
    <property type="match status" value="1"/>
</dbReference>
<dbReference type="CDD" id="cd02553">
    <property type="entry name" value="PseudoU_synth_RsuA"/>
    <property type="match status" value="1"/>
</dbReference>
<dbReference type="Gene3D" id="3.30.70.580">
    <property type="entry name" value="Pseudouridine synthase I, catalytic domain, N-terminal subdomain"/>
    <property type="match status" value="1"/>
</dbReference>
<dbReference type="InterPro" id="IPR020103">
    <property type="entry name" value="PsdUridine_synth_cat_dom_sf"/>
</dbReference>
<dbReference type="Pfam" id="PF00849">
    <property type="entry name" value="PseudoU_synth_2"/>
    <property type="match status" value="1"/>
</dbReference>
<dbReference type="KEGG" id="scf:Spaf_0580"/>
<dbReference type="InterPro" id="IPR000748">
    <property type="entry name" value="PsdUridine_synth_RsuA/RluB/E/F"/>
</dbReference>
<dbReference type="GO" id="GO:0005829">
    <property type="term" value="C:cytosol"/>
    <property type="evidence" value="ECO:0007669"/>
    <property type="project" value="UniProtKB-ARBA"/>
</dbReference>
<dbReference type="PANTHER" id="PTHR47683">
    <property type="entry name" value="PSEUDOURIDINE SYNTHASE FAMILY PROTEIN-RELATED"/>
    <property type="match status" value="1"/>
</dbReference>
<gene>
    <name evidence="7" type="primary">rsuA</name>
    <name evidence="7" type="ORF">Spaf_0580</name>
</gene>
<dbReference type="PaxDb" id="1114965-Spaf_0580"/>
<dbReference type="Gene3D" id="3.30.70.1560">
    <property type="entry name" value="Alpha-L RNA-binding motif"/>
    <property type="match status" value="1"/>
</dbReference>
<dbReference type="PROSITE" id="PS50889">
    <property type="entry name" value="S4"/>
    <property type="match status" value="1"/>
</dbReference>
<protein>
    <recommendedName>
        <fullName evidence="5">Pseudouridine synthase</fullName>
        <ecNumber evidence="5">5.4.99.-</ecNumber>
    </recommendedName>
</protein>
<evidence type="ECO:0000313" key="7">
    <source>
        <dbReference type="EMBL" id="AFJ25589.1"/>
    </source>
</evidence>
<dbReference type="InterPro" id="IPR006145">
    <property type="entry name" value="PsdUridine_synth_RsuA/RluA"/>
</dbReference>
<evidence type="ECO:0000256" key="1">
    <source>
        <dbReference type="ARBA" id="ARBA00008348"/>
    </source>
</evidence>
<accession>I1ZKL5</accession>
<dbReference type="STRING" id="1114965.Spaf_0580"/>
<dbReference type="EMBL" id="CP003122">
    <property type="protein sequence ID" value="AFJ25589.1"/>
    <property type="molecule type" value="Genomic_DNA"/>
</dbReference>